<proteinExistence type="predicted"/>
<reference evidence="2" key="1">
    <citation type="submission" date="2017-06" db="EMBL/GenBank/DDBJ databases">
        <title>Complete Genome Sequence of Mycobacterium shigaense.</title>
        <authorList>
            <person name="Fukano H."/>
            <person name="Yoshida M."/>
            <person name="Kazumi Y."/>
            <person name="Ogura Y."/>
            <person name="Mitarai S."/>
            <person name="Hayashi T."/>
            <person name="Hoshino Y."/>
        </authorList>
    </citation>
    <scope>NUCLEOTIDE SEQUENCE [LARGE SCALE GENOMIC DNA]</scope>
    <source>
        <strain evidence="2">UN-152</strain>
    </source>
</reference>
<keyword evidence="1" id="KW-0012">Acyltransferase</keyword>
<dbReference type="KEGG" id="mshg:MSG_03197"/>
<evidence type="ECO:0000313" key="1">
    <source>
        <dbReference type="EMBL" id="BAX93335.1"/>
    </source>
</evidence>
<dbReference type="EMBL" id="AP018164">
    <property type="protein sequence ID" value="BAX93335.1"/>
    <property type="molecule type" value="Genomic_DNA"/>
</dbReference>
<dbReference type="SUPFAM" id="SSF69593">
    <property type="entry name" value="Glycerol-3-phosphate (1)-acyltransferase"/>
    <property type="match status" value="1"/>
</dbReference>
<protein>
    <submittedName>
        <fullName evidence="1">Bifunctional glycerol-3-phosphate dehydrogenase/glycerol-3-phosphate acyltransferase</fullName>
    </submittedName>
</protein>
<dbReference type="AlphaFoldDB" id="A0A1Z4EK25"/>
<organism evidence="1 2">
    <name type="scientific">Mycobacterium shigaense</name>
    <dbReference type="NCBI Taxonomy" id="722731"/>
    <lineage>
        <taxon>Bacteria</taxon>
        <taxon>Bacillati</taxon>
        <taxon>Actinomycetota</taxon>
        <taxon>Actinomycetes</taxon>
        <taxon>Mycobacteriales</taxon>
        <taxon>Mycobacteriaceae</taxon>
        <taxon>Mycobacterium</taxon>
        <taxon>Mycobacterium simiae complex</taxon>
    </lineage>
</organism>
<sequence>MAAGVPIVPIVIRNAETIASRDKSLEITPGTVDVAVLLPIPVDGWTLENPPDHIAEVRRLYLDTLADRPKDVPAAWRVSRPSRSGTRRSPA</sequence>
<accession>A0A1Z4EK25</accession>
<dbReference type="GO" id="GO:0016746">
    <property type="term" value="F:acyltransferase activity"/>
    <property type="evidence" value="ECO:0007669"/>
    <property type="project" value="UniProtKB-KW"/>
</dbReference>
<keyword evidence="1" id="KW-0808">Transferase</keyword>
<dbReference type="Proteomes" id="UP000217736">
    <property type="component" value="Chromosome"/>
</dbReference>
<gene>
    <name evidence="1" type="primary">plsC_1</name>
    <name evidence="1" type="ORF">MSG_03197</name>
</gene>
<keyword evidence="2" id="KW-1185">Reference proteome</keyword>
<evidence type="ECO:0000313" key="2">
    <source>
        <dbReference type="Proteomes" id="UP000217736"/>
    </source>
</evidence>
<name>A0A1Z4EK25_9MYCO</name>